<dbReference type="Proteomes" id="UP001286456">
    <property type="component" value="Unassembled WGS sequence"/>
</dbReference>
<organism evidence="1 2">
    <name type="scientific">Cercophora scortea</name>
    <dbReference type="NCBI Taxonomy" id="314031"/>
    <lineage>
        <taxon>Eukaryota</taxon>
        <taxon>Fungi</taxon>
        <taxon>Dikarya</taxon>
        <taxon>Ascomycota</taxon>
        <taxon>Pezizomycotina</taxon>
        <taxon>Sordariomycetes</taxon>
        <taxon>Sordariomycetidae</taxon>
        <taxon>Sordariales</taxon>
        <taxon>Lasiosphaeriaceae</taxon>
        <taxon>Cercophora</taxon>
    </lineage>
</organism>
<evidence type="ECO:0000313" key="2">
    <source>
        <dbReference type="Proteomes" id="UP001286456"/>
    </source>
</evidence>
<gene>
    <name evidence="1" type="ORF">B0T19DRAFT_458665</name>
</gene>
<keyword evidence="2" id="KW-1185">Reference proteome</keyword>
<protein>
    <submittedName>
        <fullName evidence="1">Uncharacterized protein</fullName>
    </submittedName>
</protein>
<name>A0AAE0IZI8_9PEZI</name>
<proteinExistence type="predicted"/>
<sequence length="191" mass="20565">MSVLMSTALPKESLGTPRHELETAILCDGEQPPASGAAAATNEPFLDELRAQGVNAVTRNVNVAICKSPAEAIEEVAKTMPPIRGVFRRPHQGPEHMEPSPAFPGSSLDFFIMLSSLTGIVSKLSAMFALPEDEIDRSACMVHFGVDSLIARPRAAELDLVGRADRGLHLRYHAEQVTGQLGSRRIAQRGD</sequence>
<evidence type="ECO:0000313" key="1">
    <source>
        <dbReference type="EMBL" id="KAK3333411.1"/>
    </source>
</evidence>
<accession>A0AAE0IZI8</accession>
<comment type="caution">
    <text evidence="1">The sequence shown here is derived from an EMBL/GenBank/DDBJ whole genome shotgun (WGS) entry which is preliminary data.</text>
</comment>
<reference evidence="1" key="1">
    <citation type="journal article" date="2023" name="Mol. Phylogenet. Evol.">
        <title>Genome-scale phylogeny and comparative genomics of the fungal order Sordariales.</title>
        <authorList>
            <person name="Hensen N."/>
            <person name="Bonometti L."/>
            <person name="Westerberg I."/>
            <person name="Brannstrom I.O."/>
            <person name="Guillou S."/>
            <person name="Cros-Aarteil S."/>
            <person name="Calhoun S."/>
            <person name="Haridas S."/>
            <person name="Kuo A."/>
            <person name="Mondo S."/>
            <person name="Pangilinan J."/>
            <person name="Riley R."/>
            <person name="LaButti K."/>
            <person name="Andreopoulos B."/>
            <person name="Lipzen A."/>
            <person name="Chen C."/>
            <person name="Yan M."/>
            <person name="Daum C."/>
            <person name="Ng V."/>
            <person name="Clum A."/>
            <person name="Steindorff A."/>
            <person name="Ohm R.A."/>
            <person name="Martin F."/>
            <person name="Silar P."/>
            <person name="Natvig D.O."/>
            <person name="Lalanne C."/>
            <person name="Gautier V."/>
            <person name="Ament-Velasquez S.L."/>
            <person name="Kruys A."/>
            <person name="Hutchinson M.I."/>
            <person name="Powell A.J."/>
            <person name="Barry K."/>
            <person name="Miller A.N."/>
            <person name="Grigoriev I.V."/>
            <person name="Debuchy R."/>
            <person name="Gladieux P."/>
            <person name="Hiltunen Thoren M."/>
            <person name="Johannesson H."/>
        </authorList>
    </citation>
    <scope>NUCLEOTIDE SEQUENCE</scope>
    <source>
        <strain evidence="1">SMH4131-1</strain>
    </source>
</reference>
<dbReference type="AlphaFoldDB" id="A0AAE0IZI8"/>
<reference evidence="1" key="2">
    <citation type="submission" date="2023-06" db="EMBL/GenBank/DDBJ databases">
        <authorList>
            <consortium name="Lawrence Berkeley National Laboratory"/>
            <person name="Haridas S."/>
            <person name="Hensen N."/>
            <person name="Bonometti L."/>
            <person name="Westerberg I."/>
            <person name="Brannstrom I.O."/>
            <person name="Guillou S."/>
            <person name="Cros-Aarteil S."/>
            <person name="Calhoun S."/>
            <person name="Kuo A."/>
            <person name="Mondo S."/>
            <person name="Pangilinan J."/>
            <person name="Riley R."/>
            <person name="Labutti K."/>
            <person name="Andreopoulos B."/>
            <person name="Lipzen A."/>
            <person name="Chen C."/>
            <person name="Yanf M."/>
            <person name="Daum C."/>
            <person name="Ng V."/>
            <person name="Clum A."/>
            <person name="Steindorff A."/>
            <person name="Ohm R."/>
            <person name="Martin F."/>
            <person name="Silar P."/>
            <person name="Natvig D."/>
            <person name="Lalanne C."/>
            <person name="Gautier V."/>
            <person name="Ament-Velasquez S.L."/>
            <person name="Kruys A."/>
            <person name="Hutchinson M.I."/>
            <person name="Powell A.J."/>
            <person name="Barry K."/>
            <person name="Miller A.N."/>
            <person name="Grigoriev I.V."/>
            <person name="Debuchy R."/>
            <person name="Gladieux P."/>
            <person name="Thoren M.H."/>
            <person name="Johannesson H."/>
        </authorList>
    </citation>
    <scope>NUCLEOTIDE SEQUENCE</scope>
    <source>
        <strain evidence="1">SMH4131-1</strain>
    </source>
</reference>
<dbReference type="EMBL" id="JAUEPO010000002">
    <property type="protein sequence ID" value="KAK3333411.1"/>
    <property type="molecule type" value="Genomic_DNA"/>
</dbReference>